<sequence length="51" mass="5778">MSVTNTHTHTHTGIHHKPRTCARCHVCIFTCGPAHTTMRLTNEHMHCITTL</sequence>
<proteinExistence type="predicted"/>
<dbReference type="EMBL" id="JAIZAY010000015">
    <property type="protein sequence ID" value="KAJ8028404.1"/>
    <property type="molecule type" value="Genomic_DNA"/>
</dbReference>
<evidence type="ECO:0000313" key="2">
    <source>
        <dbReference type="Proteomes" id="UP001152320"/>
    </source>
</evidence>
<dbReference type="Proteomes" id="UP001152320">
    <property type="component" value="Chromosome 15"/>
</dbReference>
<accession>A0A9Q1BKS5</accession>
<gene>
    <name evidence="1" type="ORF">HOLleu_30624</name>
</gene>
<comment type="caution">
    <text evidence="1">The sequence shown here is derived from an EMBL/GenBank/DDBJ whole genome shotgun (WGS) entry which is preliminary data.</text>
</comment>
<evidence type="ECO:0000313" key="1">
    <source>
        <dbReference type="EMBL" id="KAJ8028404.1"/>
    </source>
</evidence>
<dbReference type="AlphaFoldDB" id="A0A9Q1BKS5"/>
<organism evidence="1 2">
    <name type="scientific">Holothuria leucospilota</name>
    <name type="common">Black long sea cucumber</name>
    <name type="synonym">Mertensiothuria leucospilota</name>
    <dbReference type="NCBI Taxonomy" id="206669"/>
    <lineage>
        <taxon>Eukaryota</taxon>
        <taxon>Metazoa</taxon>
        <taxon>Echinodermata</taxon>
        <taxon>Eleutherozoa</taxon>
        <taxon>Echinozoa</taxon>
        <taxon>Holothuroidea</taxon>
        <taxon>Aspidochirotacea</taxon>
        <taxon>Aspidochirotida</taxon>
        <taxon>Holothuriidae</taxon>
        <taxon>Holothuria</taxon>
    </lineage>
</organism>
<protein>
    <submittedName>
        <fullName evidence="1">Uncharacterized protein</fullName>
    </submittedName>
</protein>
<keyword evidence="2" id="KW-1185">Reference proteome</keyword>
<reference evidence="1" key="1">
    <citation type="submission" date="2021-10" db="EMBL/GenBank/DDBJ databases">
        <title>Tropical sea cucumber genome reveals ecological adaptation and Cuvierian tubules defense mechanism.</title>
        <authorList>
            <person name="Chen T."/>
        </authorList>
    </citation>
    <scope>NUCLEOTIDE SEQUENCE</scope>
    <source>
        <strain evidence="1">Nanhai2018</strain>
        <tissue evidence="1">Muscle</tissue>
    </source>
</reference>
<name>A0A9Q1BKS5_HOLLE</name>